<gene>
    <name evidence="2" type="ORF">SAMN06269117_105101</name>
</gene>
<evidence type="ECO:0000313" key="3">
    <source>
        <dbReference type="Proteomes" id="UP000317315"/>
    </source>
</evidence>
<protein>
    <submittedName>
        <fullName evidence="2">Rhodanese-related sulfurtransferase</fullName>
    </submittedName>
</protein>
<evidence type="ECO:0000259" key="1">
    <source>
        <dbReference type="PROSITE" id="PS50206"/>
    </source>
</evidence>
<dbReference type="AlphaFoldDB" id="A0A521BJ86"/>
<dbReference type="Proteomes" id="UP000317315">
    <property type="component" value="Unassembled WGS sequence"/>
</dbReference>
<proteinExistence type="predicted"/>
<reference evidence="2 3" key="1">
    <citation type="submission" date="2017-05" db="EMBL/GenBank/DDBJ databases">
        <authorList>
            <person name="Varghese N."/>
            <person name="Submissions S."/>
        </authorList>
    </citation>
    <scope>NUCLEOTIDE SEQUENCE [LARGE SCALE GENOMIC DNA]</scope>
    <source>
        <strain evidence="2 3">DSM 16304</strain>
    </source>
</reference>
<dbReference type="EMBL" id="FXTM01000005">
    <property type="protein sequence ID" value="SMO47152.1"/>
    <property type="molecule type" value="Genomic_DNA"/>
</dbReference>
<name>A0A521BJ86_9BACT</name>
<dbReference type="GO" id="GO:0016740">
    <property type="term" value="F:transferase activity"/>
    <property type="evidence" value="ECO:0007669"/>
    <property type="project" value="UniProtKB-KW"/>
</dbReference>
<accession>A0A521BJ86</accession>
<dbReference type="OrthoDB" id="5372786at2"/>
<dbReference type="InterPro" id="IPR001763">
    <property type="entry name" value="Rhodanese-like_dom"/>
</dbReference>
<evidence type="ECO:0000313" key="2">
    <source>
        <dbReference type="EMBL" id="SMO47152.1"/>
    </source>
</evidence>
<dbReference type="CDD" id="cd00158">
    <property type="entry name" value="RHOD"/>
    <property type="match status" value="1"/>
</dbReference>
<dbReference type="SMART" id="SM00450">
    <property type="entry name" value="RHOD"/>
    <property type="match status" value="1"/>
</dbReference>
<organism evidence="2 3">
    <name type="scientific">Balnearium lithotrophicum</name>
    <dbReference type="NCBI Taxonomy" id="223788"/>
    <lineage>
        <taxon>Bacteria</taxon>
        <taxon>Pseudomonadati</taxon>
        <taxon>Aquificota</taxon>
        <taxon>Aquificia</taxon>
        <taxon>Desulfurobacteriales</taxon>
        <taxon>Desulfurobacteriaceae</taxon>
        <taxon>Balnearium</taxon>
    </lineage>
</organism>
<dbReference type="SUPFAM" id="SSF52821">
    <property type="entry name" value="Rhodanese/Cell cycle control phosphatase"/>
    <property type="match status" value="1"/>
</dbReference>
<dbReference type="InterPro" id="IPR036873">
    <property type="entry name" value="Rhodanese-like_dom_sf"/>
</dbReference>
<dbReference type="PROSITE" id="PS50206">
    <property type="entry name" value="RHODANESE_3"/>
    <property type="match status" value="1"/>
</dbReference>
<feature type="domain" description="Rhodanese" evidence="1">
    <location>
        <begin position="39"/>
        <end position="131"/>
    </location>
</feature>
<keyword evidence="3" id="KW-1185">Reference proteome</keyword>
<dbReference type="Gene3D" id="3.40.250.10">
    <property type="entry name" value="Rhodanese-like domain"/>
    <property type="match status" value="1"/>
</dbReference>
<sequence length="132" mass="14832">MSIEVLTENLKEAIKADKEKAEFGHVNVRRARELIRDLGAYVLDVRPPQHVESENAEEAGIPGALYIPFTELPESLDRLPKPKNHPIIVGCKLTRLANRVAGILEALGYINVYILDTDIDNLIECHRAHTQE</sequence>
<dbReference type="Pfam" id="PF00581">
    <property type="entry name" value="Rhodanese"/>
    <property type="match status" value="1"/>
</dbReference>
<dbReference type="RefSeq" id="WP_142934536.1">
    <property type="nucleotide sequence ID" value="NZ_FXTM01000005.1"/>
</dbReference>
<keyword evidence="2" id="KW-0808">Transferase</keyword>